<feature type="domain" description="Poly(A) RNA polymerase mitochondrial-like central palm" evidence="1">
    <location>
        <begin position="508"/>
        <end position="612"/>
    </location>
</feature>
<dbReference type="CDD" id="cd05402">
    <property type="entry name" value="NT_PAP_TUTase"/>
    <property type="match status" value="1"/>
</dbReference>
<evidence type="ECO:0000313" key="3">
    <source>
        <dbReference type="Proteomes" id="UP001152798"/>
    </source>
</evidence>
<reference evidence="2" key="1">
    <citation type="submission" date="2022-01" db="EMBL/GenBank/DDBJ databases">
        <authorList>
            <person name="King R."/>
        </authorList>
    </citation>
    <scope>NUCLEOTIDE SEQUENCE</scope>
</reference>
<dbReference type="GO" id="GO:0050265">
    <property type="term" value="F:RNA uridylyltransferase activity"/>
    <property type="evidence" value="ECO:0007669"/>
    <property type="project" value="TreeGrafter"/>
</dbReference>
<dbReference type="PANTHER" id="PTHR12271:SF66">
    <property type="entry name" value="TERMINAL URIDYLYLTRANSFERASE TAILOR"/>
    <property type="match status" value="1"/>
</dbReference>
<dbReference type="OrthoDB" id="407432at2759"/>
<dbReference type="EMBL" id="OV725081">
    <property type="protein sequence ID" value="CAH1402496.1"/>
    <property type="molecule type" value="Genomic_DNA"/>
</dbReference>
<organism evidence="2 3">
    <name type="scientific">Nezara viridula</name>
    <name type="common">Southern green stink bug</name>
    <name type="synonym">Cimex viridulus</name>
    <dbReference type="NCBI Taxonomy" id="85310"/>
    <lineage>
        <taxon>Eukaryota</taxon>
        <taxon>Metazoa</taxon>
        <taxon>Ecdysozoa</taxon>
        <taxon>Arthropoda</taxon>
        <taxon>Hexapoda</taxon>
        <taxon>Insecta</taxon>
        <taxon>Pterygota</taxon>
        <taxon>Neoptera</taxon>
        <taxon>Paraneoptera</taxon>
        <taxon>Hemiptera</taxon>
        <taxon>Heteroptera</taxon>
        <taxon>Panheteroptera</taxon>
        <taxon>Pentatomomorpha</taxon>
        <taxon>Pentatomoidea</taxon>
        <taxon>Pentatomidae</taxon>
        <taxon>Pentatominae</taxon>
        <taxon>Nezara</taxon>
    </lineage>
</organism>
<dbReference type="InterPro" id="IPR043519">
    <property type="entry name" value="NT_sf"/>
</dbReference>
<dbReference type="PANTHER" id="PTHR12271">
    <property type="entry name" value="POLY A POLYMERASE CID PAP -RELATED"/>
    <property type="match status" value="1"/>
</dbReference>
<evidence type="ECO:0000313" key="2">
    <source>
        <dbReference type="EMBL" id="CAH1402496.1"/>
    </source>
</evidence>
<dbReference type="Proteomes" id="UP001152798">
    <property type="component" value="Chromosome 5"/>
</dbReference>
<dbReference type="InterPro" id="IPR054708">
    <property type="entry name" value="MTPAP-like_central"/>
</dbReference>
<name>A0A9P0HI76_NEZVI</name>
<accession>A0A9P0HI76</accession>
<evidence type="ECO:0000259" key="1">
    <source>
        <dbReference type="Pfam" id="PF22600"/>
    </source>
</evidence>
<dbReference type="Gene3D" id="1.10.1410.10">
    <property type="match status" value="1"/>
</dbReference>
<sequence>MDKRNLQDEMSSNKLEAIHLLPKIDVKSVKNYMVELLSLYHIKNAEFTAECLICASLLKSWQNLVQHLRNPSHIYKIKEDSKQFTAFCIKCKYILIADNADFIFEHFILHRAATIQRDKQTVQKSFDNDPTILSSNINSSTSIYKDDKNIDTNLIKYKHEDQMKNKYFNNEDAFGNIKRSAPERHKSVLTDNFIKQDIERSAMISSNVTSCISVTKSTPAIFNDIQELGGKLLTENHPDLISQNKNTKTLDFDGNDYELSRQPKLGVNFRKTSSKESVATSCQKLIYSSSIGVSPLQKDMSNESIKITSQNVVSESYKNNFYPKKAFFSNTTLQLISPGVSMNEFTVSQELNTVNLSDYCTKTYYSSYYRLRKLNYSCLDCNVLRLQEKDFYKHLIGVKHYNNLGECYGTGFIKICDICKVLLFGHIDLIKEHFQCTTHKQNIKCKMGLIKQQFAVISGEIKLGFSGKLTDRCTTLFSSKEAVNSWVGSSLKEAREVASSAVSLLSILERDINETLTEKYSNFCVKVVGSRLYELANHGSDVDIHLSIGDVSVGDLVIYFHKATRLFEVTRTILDAKVPIIRIKHLQSSLICDINTTNPSGPYCSELIKLYITLDDRVRWLAMAIMEWSTENDIRGARKFKSYAIMGLVLFFLMSPKIRLIPSVHKLKELYEGSRVYIKGWDYSFCRDIEKIKKIHNPLLCTLNKCELLAEFFKYYVRLNTKRSVIFPHNGEVYRKVVFANPSLNIYPGIHSNQEDNEPISIGGRFVLIDFFCLRENINKSVDENLSDHFKSICQKTLSCGWQNLNCSIK</sequence>
<proteinExistence type="predicted"/>
<protein>
    <recommendedName>
        <fullName evidence="1">Poly(A) RNA polymerase mitochondrial-like central palm domain-containing protein</fullName>
    </recommendedName>
</protein>
<dbReference type="Gene3D" id="3.30.460.10">
    <property type="entry name" value="Beta Polymerase, domain 2"/>
    <property type="match status" value="1"/>
</dbReference>
<keyword evidence="3" id="KW-1185">Reference proteome</keyword>
<dbReference type="SUPFAM" id="SSF81631">
    <property type="entry name" value="PAP/OAS1 substrate-binding domain"/>
    <property type="match status" value="1"/>
</dbReference>
<dbReference type="SUPFAM" id="SSF81301">
    <property type="entry name" value="Nucleotidyltransferase"/>
    <property type="match status" value="1"/>
</dbReference>
<dbReference type="Pfam" id="PF22600">
    <property type="entry name" value="MTPAP-like_central"/>
    <property type="match status" value="1"/>
</dbReference>
<dbReference type="GO" id="GO:0031123">
    <property type="term" value="P:RNA 3'-end processing"/>
    <property type="evidence" value="ECO:0007669"/>
    <property type="project" value="TreeGrafter"/>
</dbReference>
<gene>
    <name evidence="2" type="ORF">NEZAVI_LOCUS11306</name>
</gene>
<dbReference type="AlphaFoldDB" id="A0A9P0HI76"/>